<dbReference type="Proteomes" id="UP000001075">
    <property type="component" value="Unassembled WGS sequence"/>
</dbReference>
<protein>
    <submittedName>
        <fullName evidence="1">Uncharacterized protein</fullName>
    </submittedName>
</protein>
<evidence type="ECO:0000313" key="2">
    <source>
        <dbReference type="Proteomes" id="UP000001075"/>
    </source>
</evidence>
<gene>
    <name evidence="1" type="ORF">I79_017216</name>
</gene>
<sequence>MVTLSPSFYSLPSPAPAFPLLTGWPGLSYLLYPRPDSFRTLQAFRTLANRILRIHLNSKSKIWNNEKADTVAQHGFGLTAA</sequence>
<accession>G3I1G1</accession>
<organism evidence="1 2">
    <name type="scientific">Cricetulus griseus</name>
    <name type="common">Chinese hamster</name>
    <name type="synonym">Cricetulus barabensis griseus</name>
    <dbReference type="NCBI Taxonomy" id="10029"/>
    <lineage>
        <taxon>Eukaryota</taxon>
        <taxon>Metazoa</taxon>
        <taxon>Chordata</taxon>
        <taxon>Craniata</taxon>
        <taxon>Vertebrata</taxon>
        <taxon>Euteleostomi</taxon>
        <taxon>Mammalia</taxon>
        <taxon>Eutheria</taxon>
        <taxon>Euarchontoglires</taxon>
        <taxon>Glires</taxon>
        <taxon>Rodentia</taxon>
        <taxon>Myomorpha</taxon>
        <taxon>Muroidea</taxon>
        <taxon>Cricetidae</taxon>
        <taxon>Cricetinae</taxon>
        <taxon>Cricetulus</taxon>
    </lineage>
</organism>
<dbReference type="AlphaFoldDB" id="G3I1G1"/>
<evidence type="ECO:0000313" key="1">
    <source>
        <dbReference type="EMBL" id="EGV92323.1"/>
    </source>
</evidence>
<name>G3I1G1_CRIGR</name>
<dbReference type="EMBL" id="JH001072">
    <property type="protein sequence ID" value="EGV92323.1"/>
    <property type="molecule type" value="Genomic_DNA"/>
</dbReference>
<reference evidence="2" key="1">
    <citation type="journal article" date="2011" name="Nat. Biotechnol.">
        <title>The genomic sequence of the Chinese hamster ovary (CHO)-K1 cell line.</title>
        <authorList>
            <person name="Xu X."/>
            <person name="Nagarajan H."/>
            <person name="Lewis N.E."/>
            <person name="Pan S."/>
            <person name="Cai Z."/>
            <person name="Liu X."/>
            <person name="Chen W."/>
            <person name="Xie M."/>
            <person name="Wang W."/>
            <person name="Hammond S."/>
            <person name="Andersen M.R."/>
            <person name="Neff N."/>
            <person name="Passarelli B."/>
            <person name="Koh W."/>
            <person name="Fan H.C."/>
            <person name="Wang J."/>
            <person name="Gui Y."/>
            <person name="Lee K.H."/>
            <person name="Betenbaugh M.J."/>
            <person name="Quake S.R."/>
            <person name="Famili I."/>
            <person name="Palsson B.O."/>
            <person name="Wang J."/>
        </authorList>
    </citation>
    <scope>NUCLEOTIDE SEQUENCE [LARGE SCALE GENOMIC DNA]</scope>
    <source>
        <strain evidence="2">CHO K1 cell line</strain>
    </source>
</reference>
<proteinExistence type="predicted"/>
<dbReference type="InParanoid" id="G3I1G1"/>